<gene>
    <name evidence="2" type="ORF">LR394_37295</name>
</gene>
<dbReference type="EMBL" id="JAJOMB010000031">
    <property type="protein sequence ID" value="MCD5316569.1"/>
    <property type="molecule type" value="Genomic_DNA"/>
</dbReference>
<dbReference type="Proteomes" id="UP001138997">
    <property type="component" value="Unassembled WGS sequence"/>
</dbReference>
<dbReference type="InterPro" id="IPR002575">
    <property type="entry name" value="Aminoglycoside_PTrfase"/>
</dbReference>
<proteinExistence type="predicted"/>
<protein>
    <submittedName>
        <fullName evidence="2">Aminoglycoside phosphotransferase family protein</fullName>
    </submittedName>
</protein>
<name>A0A9X1SY71_9ACTN</name>
<evidence type="ECO:0000313" key="2">
    <source>
        <dbReference type="EMBL" id="MCD5316569.1"/>
    </source>
</evidence>
<dbReference type="AlphaFoldDB" id="A0A9X1SY71"/>
<reference evidence="2" key="1">
    <citation type="submission" date="2021-11" db="EMBL/GenBank/DDBJ databases">
        <title>Streptomyces corallinus and Kineosporia corallina sp. nov., two new coral-derived marine actinobacteria.</title>
        <authorList>
            <person name="Buangrab K."/>
            <person name="Sutthacheep M."/>
            <person name="Yeemin T."/>
            <person name="Harunari E."/>
            <person name="Igarashi Y."/>
            <person name="Sripreechasak P."/>
            <person name="Kanchanasin P."/>
            <person name="Tanasupawat S."/>
            <person name="Phongsopitanun W."/>
        </authorList>
    </citation>
    <scope>NUCLEOTIDE SEQUENCE</scope>
    <source>
        <strain evidence="2">JCM 31032</strain>
    </source>
</reference>
<organism evidence="2 3">
    <name type="scientific">Kineosporia babensis</name>
    <dbReference type="NCBI Taxonomy" id="499548"/>
    <lineage>
        <taxon>Bacteria</taxon>
        <taxon>Bacillati</taxon>
        <taxon>Actinomycetota</taxon>
        <taxon>Actinomycetes</taxon>
        <taxon>Kineosporiales</taxon>
        <taxon>Kineosporiaceae</taxon>
        <taxon>Kineosporia</taxon>
    </lineage>
</organism>
<dbReference type="Pfam" id="PF01636">
    <property type="entry name" value="APH"/>
    <property type="match status" value="1"/>
</dbReference>
<keyword evidence="3" id="KW-1185">Reference proteome</keyword>
<evidence type="ECO:0000313" key="3">
    <source>
        <dbReference type="Proteomes" id="UP001138997"/>
    </source>
</evidence>
<evidence type="ECO:0000259" key="1">
    <source>
        <dbReference type="Pfam" id="PF01636"/>
    </source>
</evidence>
<dbReference type="Gene3D" id="3.90.1200.10">
    <property type="match status" value="1"/>
</dbReference>
<accession>A0A9X1SY71</accession>
<dbReference type="SUPFAM" id="SSF56112">
    <property type="entry name" value="Protein kinase-like (PK-like)"/>
    <property type="match status" value="1"/>
</dbReference>
<feature type="domain" description="Aminoglycoside phosphotransferase" evidence="1">
    <location>
        <begin position="136"/>
        <end position="272"/>
    </location>
</feature>
<comment type="caution">
    <text evidence="2">The sequence shown here is derived from an EMBL/GenBank/DDBJ whole genome shotgun (WGS) entry which is preliminary data.</text>
</comment>
<sequence length="371" mass="39901">MNRPALNGTQCAAVLGRSLYLLGLRPRGAGRILPTGPGHRHRTVLSAPVFETDGRPGEIVLKFCLSPTPAEEANLRWEHQVTVALHGIADVCLARDAISYNPIPETLLDVPLEFPLNGESVVVSVRRFVPDVFEPLTARSLGQLIGTLHHIGSSEAALALLDGRPATSLGGLDAALLARALASPTHPFHARPAVVAALIKALQDRVTGALEADPRPLLVHRDLHPLNCVAGPRGAVALDWAEAGWGSRSDDFSWLQVAVARYGASPHAIHEARTGYEEVCPGKTPSPEQICAVGRAREVVCLAFSIMHAGRGPSHLLEALRELPILDDPEAMTEQWEALFNPGIFRHPMLVDPENGVFEVTEIDLETVWAG</sequence>
<dbReference type="RefSeq" id="WP_231449420.1">
    <property type="nucleotide sequence ID" value="NZ_JAJOMB010000031.1"/>
</dbReference>
<dbReference type="InterPro" id="IPR011009">
    <property type="entry name" value="Kinase-like_dom_sf"/>
</dbReference>